<dbReference type="Gene3D" id="2.60.40.10">
    <property type="entry name" value="Immunoglobulins"/>
    <property type="match status" value="2"/>
</dbReference>
<evidence type="ECO:0000256" key="7">
    <source>
        <dbReference type="SAM" id="SignalP"/>
    </source>
</evidence>
<keyword evidence="3" id="KW-1015">Disulfide bond</keyword>
<evidence type="ECO:0000256" key="1">
    <source>
        <dbReference type="ARBA" id="ARBA00004479"/>
    </source>
</evidence>
<dbReference type="CDD" id="cd00063">
    <property type="entry name" value="FN3"/>
    <property type="match status" value="1"/>
</dbReference>
<evidence type="ECO:0000256" key="5">
    <source>
        <dbReference type="ARBA" id="ARBA00023319"/>
    </source>
</evidence>
<dbReference type="PROSITE" id="PS50853">
    <property type="entry name" value="FN3"/>
    <property type="match status" value="1"/>
</dbReference>
<dbReference type="SMART" id="SM00060">
    <property type="entry name" value="FN3"/>
    <property type="match status" value="1"/>
</dbReference>
<keyword evidence="6" id="KW-0812">Transmembrane</keyword>
<evidence type="ECO:0000256" key="6">
    <source>
        <dbReference type="SAM" id="Phobius"/>
    </source>
</evidence>
<evidence type="ECO:0000259" key="9">
    <source>
        <dbReference type="PROSITE" id="PS50853"/>
    </source>
</evidence>
<reference evidence="10" key="2">
    <citation type="submission" date="2020-11" db="EMBL/GenBank/DDBJ databases">
        <authorList>
            <person name="McCartney M.A."/>
            <person name="Auch B."/>
            <person name="Kono T."/>
            <person name="Mallez S."/>
            <person name="Becker A."/>
            <person name="Gohl D.M."/>
            <person name="Silverstein K.A.T."/>
            <person name="Koren S."/>
            <person name="Bechman K.B."/>
            <person name="Herman A."/>
            <person name="Abrahante J.E."/>
            <person name="Garbe J."/>
        </authorList>
    </citation>
    <scope>NUCLEOTIDE SEQUENCE</scope>
    <source>
        <strain evidence="10">Duluth1</strain>
        <tissue evidence="10">Whole animal</tissue>
    </source>
</reference>
<keyword evidence="11" id="KW-1185">Reference proteome</keyword>
<protein>
    <submittedName>
        <fullName evidence="10">Uncharacterized protein</fullName>
    </submittedName>
</protein>
<keyword evidence="2 6" id="KW-0472">Membrane</keyword>
<feature type="domain" description="Ig-like" evidence="8">
    <location>
        <begin position="144"/>
        <end position="235"/>
    </location>
</feature>
<dbReference type="AlphaFoldDB" id="A0A9D4CLH2"/>
<organism evidence="10 11">
    <name type="scientific">Dreissena polymorpha</name>
    <name type="common">Zebra mussel</name>
    <name type="synonym">Mytilus polymorpha</name>
    <dbReference type="NCBI Taxonomy" id="45954"/>
    <lineage>
        <taxon>Eukaryota</taxon>
        <taxon>Metazoa</taxon>
        <taxon>Spiralia</taxon>
        <taxon>Lophotrochozoa</taxon>
        <taxon>Mollusca</taxon>
        <taxon>Bivalvia</taxon>
        <taxon>Autobranchia</taxon>
        <taxon>Heteroconchia</taxon>
        <taxon>Euheterodonta</taxon>
        <taxon>Imparidentia</taxon>
        <taxon>Neoheterodontei</taxon>
        <taxon>Myida</taxon>
        <taxon>Dreissenoidea</taxon>
        <taxon>Dreissenidae</taxon>
        <taxon>Dreissena</taxon>
    </lineage>
</organism>
<feature type="chain" id="PRO_5039217547" evidence="7">
    <location>
        <begin position="22"/>
        <end position="693"/>
    </location>
</feature>
<evidence type="ECO:0000256" key="4">
    <source>
        <dbReference type="ARBA" id="ARBA00023180"/>
    </source>
</evidence>
<feature type="signal peptide" evidence="7">
    <location>
        <begin position="1"/>
        <end position="21"/>
    </location>
</feature>
<evidence type="ECO:0000313" key="11">
    <source>
        <dbReference type="Proteomes" id="UP000828390"/>
    </source>
</evidence>
<dbReference type="EMBL" id="JAIWYP010000012">
    <property type="protein sequence ID" value="KAH3726563.1"/>
    <property type="molecule type" value="Genomic_DNA"/>
</dbReference>
<dbReference type="SUPFAM" id="SSF49265">
    <property type="entry name" value="Fibronectin type III"/>
    <property type="match status" value="1"/>
</dbReference>
<dbReference type="Pfam" id="PF00041">
    <property type="entry name" value="fn3"/>
    <property type="match status" value="1"/>
</dbReference>
<evidence type="ECO:0000313" key="10">
    <source>
        <dbReference type="EMBL" id="KAH3726563.1"/>
    </source>
</evidence>
<dbReference type="Proteomes" id="UP000828390">
    <property type="component" value="Unassembled WGS sequence"/>
</dbReference>
<evidence type="ECO:0000259" key="8">
    <source>
        <dbReference type="PROSITE" id="PS50835"/>
    </source>
</evidence>
<feature type="domain" description="Fibronectin type-III" evidence="9">
    <location>
        <begin position="456"/>
        <end position="546"/>
    </location>
</feature>
<keyword evidence="6" id="KW-1133">Transmembrane helix</keyword>
<keyword evidence="4" id="KW-0325">Glycoprotein</keyword>
<dbReference type="GO" id="GO:0005886">
    <property type="term" value="C:plasma membrane"/>
    <property type="evidence" value="ECO:0007669"/>
    <property type="project" value="TreeGrafter"/>
</dbReference>
<evidence type="ECO:0000256" key="2">
    <source>
        <dbReference type="ARBA" id="ARBA00023136"/>
    </source>
</evidence>
<dbReference type="SUPFAM" id="SSF48726">
    <property type="entry name" value="Immunoglobulin"/>
    <property type="match status" value="2"/>
</dbReference>
<dbReference type="GO" id="GO:0005911">
    <property type="term" value="C:cell-cell junction"/>
    <property type="evidence" value="ECO:0007669"/>
    <property type="project" value="TreeGrafter"/>
</dbReference>
<reference evidence="10" key="1">
    <citation type="journal article" date="2019" name="bioRxiv">
        <title>The Genome of the Zebra Mussel, Dreissena polymorpha: A Resource for Invasive Species Research.</title>
        <authorList>
            <person name="McCartney M.A."/>
            <person name="Auch B."/>
            <person name="Kono T."/>
            <person name="Mallez S."/>
            <person name="Zhang Y."/>
            <person name="Obille A."/>
            <person name="Becker A."/>
            <person name="Abrahante J.E."/>
            <person name="Garbe J."/>
            <person name="Badalamenti J.P."/>
            <person name="Herman A."/>
            <person name="Mangelson H."/>
            <person name="Liachko I."/>
            <person name="Sullivan S."/>
            <person name="Sone E.D."/>
            <person name="Koren S."/>
            <person name="Silverstein K.A.T."/>
            <person name="Beckman K.B."/>
            <person name="Gohl D.M."/>
        </authorList>
    </citation>
    <scope>NUCLEOTIDE SEQUENCE</scope>
    <source>
        <strain evidence="10">Duluth1</strain>
        <tissue evidence="10">Whole animal</tissue>
    </source>
</reference>
<dbReference type="GO" id="GO:0050839">
    <property type="term" value="F:cell adhesion molecule binding"/>
    <property type="evidence" value="ECO:0007669"/>
    <property type="project" value="TreeGrafter"/>
</dbReference>
<gene>
    <name evidence="10" type="ORF">DPMN_052430</name>
</gene>
<dbReference type="InterPro" id="IPR036179">
    <property type="entry name" value="Ig-like_dom_sf"/>
</dbReference>
<accession>A0A9D4CLH2</accession>
<dbReference type="InterPro" id="IPR051275">
    <property type="entry name" value="Cell_adhesion_signaling"/>
</dbReference>
<sequence>MWSQMLILYIPYLWIFICSHAASDCVIKYAERDGKNIQLAFDYNWTNTETRKVVCYKGQIYLGECVSVFASVCSTTTSAFNIYNISANKGLTFVYISVNTLNEDTSGKYTCSKENSHNSSRCIQIEAVDSNTTIESDVEDVYVNSSLKLTCSTSSPVNSVYWYKANQTSDSEELVLITHFTNGTCSQTSNVLDCVCNSTTSYTCVIQMVALSQDGQLWWCSATFDGVKRKSKNFTIDLIIPLTSVTLFPQHAVSYLVYNKTSTFACITSASRPEASIQWCVGDLNITHMANYTYNSEITTSLLMYTPTTYNNNNLSCYAIYKYKATLVTKNQGTVLQIQYPVSMPIITMDGASVSDNASVHEYTPVGFQCSATGFPPPFYRWFYTTGNAVGRTVILKFNRTFNDENVSCDLKQTFLYENISCEVTNTYYLHNGTISAFSTTSITYLKLNILTRPDVPKSFCVQAVDETTIKLGWEHGVRRGYGQRFVIMFKPSDSRNWTDVHLGSQTTATLERLEPGTSYQLKMFAENDVGKSKETDELSVGTRVRSNTVTRECSSSLSQQFLTLLIGVALGGALGGGMFSLVLKRLIGVLRKKVKHRRHKNMCVPDRLRSSGNYDDVQTPNVCKTKSVHEDSKKCGQYETLSETSPRRYSDVVLTTAGTTHQVKCIRTNEESTNTETTSFSNVKTYSNLTFS</sequence>
<dbReference type="PANTHER" id="PTHR11640:SF31">
    <property type="entry name" value="IRREGULAR CHIASM C-ROUGHEST PROTEIN-RELATED"/>
    <property type="match status" value="1"/>
</dbReference>
<dbReference type="GO" id="GO:0098609">
    <property type="term" value="P:cell-cell adhesion"/>
    <property type="evidence" value="ECO:0007669"/>
    <property type="project" value="TreeGrafter"/>
</dbReference>
<name>A0A9D4CLH2_DREPO</name>
<proteinExistence type="predicted"/>
<comment type="subcellular location">
    <subcellularLocation>
        <location evidence="1">Membrane</location>
        <topology evidence="1">Single-pass type I membrane protein</topology>
    </subcellularLocation>
</comment>
<comment type="caution">
    <text evidence="10">The sequence shown here is derived from an EMBL/GenBank/DDBJ whole genome shotgun (WGS) entry which is preliminary data.</text>
</comment>
<dbReference type="PANTHER" id="PTHR11640">
    <property type="entry name" value="NEPHRIN"/>
    <property type="match status" value="1"/>
</dbReference>
<dbReference type="InterPro" id="IPR036116">
    <property type="entry name" value="FN3_sf"/>
</dbReference>
<dbReference type="InterPro" id="IPR007110">
    <property type="entry name" value="Ig-like_dom"/>
</dbReference>
<dbReference type="InterPro" id="IPR003961">
    <property type="entry name" value="FN3_dom"/>
</dbReference>
<keyword evidence="7" id="KW-0732">Signal</keyword>
<dbReference type="InterPro" id="IPR013783">
    <property type="entry name" value="Ig-like_fold"/>
</dbReference>
<dbReference type="PROSITE" id="PS50835">
    <property type="entry name" value="IG_LIKE"/>
    <property type="match status" value="1"/>
</dbReference>
<keyword evidence="5" id="KW-0393">Immunoglobulin domain</keyword>
<feature type="transmembrane region" description="Helical" evidence="6">
    <location>
        <begin position="562"/>
        <end position="584"/>
    </location>
</feature>
<evidence type="ECO:0000256" key="3">
    <source>
        <dbReference type="ARBA" id="ARBA00023157"/>
    </source>
</evidence>